<reference evidence="13 14" key="1">
    <citation type="journal article" date="2018" name="Syst. Appl. Microbiol.">
        <title>Corynebacterium heidelbergense sp. nov., isolated from the preen glands of Egyptian geese (Alopochen aegyptiacus).</title>
        <authorList>
            <person name="Braun M.S."/>
            <person name="Wang E."/>
            <person name="Zimmermann S."/>
            <person name="Wink M."/>
        </authorList>
    </citation>
    <scope>NUCLEOTIDE SEQUENCE [LARGE SCALE GENOMIC DNA]</scope>
    <source>
        <strain evidence="13 14">647</strain>
    </source>
</reference>
<accession>A0A364V6J8</accession>
<dbReference type="Proteomes" id="UP000251577">
    <property type="component" value="Unassembled WGS sequence"/>
</dbReference>
<feature type="transmembrane region" description="Helical" evidence="11">
    <location>
        <begin position="405"/>
        <end position="426"/>
    </location>
</feature>
<keyword evidence="2 13" id="KW-0723">Serine/threonine-protein kinase</keyword>
<feature type="binding site" evidence="9">
    <location>
        <position position="61"/>
    </location>
    <ligand>
        <name>ATP</name>
        <dbReference type="ChEBI" id="CHEBI:30616"/>
    </ligand>
</feature>
<feature type="compositionally biased region" description="Low complexity" evidence="10">
    <location>
        <begin position="437"/>
        <end position="452"/>
    </location>
</feature>
<feature type="region of interest" description="Disordered" evidence="10">
    <location>
        <begin position="319"/>
        <end position="403"/>
    </location>
</feature>
<dbReference type="Pfam" id="PF00069">
    <property type="entry name" value="Pkinase"/>
    <property type="match status" value="1"/>
</dbReference>
<evidence type="ECO:0000256" key="8">
    <source>
        <dbReference type="ARBA" id="ARBA00048679"/>
    </source>
</evidence>
<dbReference type="SMART" id="SM00220">
    <property type="entry name" value="S_TKc"/>
    <property type="match status" value="1"/>
</dbReference>
<keyword evidence="6 9" id="KW-0067">ATP-binding</keyword>
<feature type="compositionally biased region" description="Gly residues" evidence="10">
    <location>
        <begin position="453"/>
        <end position="467"/>
    </location>
</feature>
<evidence type="ECO:0000256" key="7">
    <source>
        <dbReference type="ARBA" id="ARBA00047899"/>
    </source>
</evidence>
<evidence type="ECO:0000256" key="6">
    <source>
        <dbReference type="ARBA" id="ARBA00022840"/>
    </source>
</evidence>
<comment type="catalytic activity">
    <reaction evidence="8">
        <text>L-seryl-[protein] + ATP = O-phospho-L-seryl-[protein] + ADP + H(+)</text>
        <dbReference type="Rhea" id="RHEA:17989"/>
        <dbReference type="Rhea" id="RHEA-COMP:9863"/>
        <dbReference type="Rhea" id="RHEA-COMP:11604"/>
        <dbReference type="ChEBI" id="CHEBI:15378"/>
        <dbReference type="ChEBI" id="CHEBI:29999"/>
        <dbReference type="ChEBI" id="CHEBI:30616"/>
        <dbReference type="ChEBI" id="CHEBI:83421"/>
        <dbReference type="ChEBI" id="CHEBI:456216"/>
        <dbReference type="EC" id="2.7.11.1"/>
    </reaction>
</comment>
<protein>
    <recommendedName>
        <fullName evidence="1">non-specific serine/threonine protein kinase</fullName>
        <ecNumber evidence="1">2.7.11.1</ecNumber>
    </recommendedName>
</protein>
<feature type="region of interest" description="Disordered" evidence="10">
    <location>
        <begin position="428"/>
        <end position="612"/>
    </location>
</feature>
<dbReference type="InterPro" id="IPR011009">
    <property type="entry name" value="Kinase-like_dom_sf"/>
</dbReference>
<dbReference type="SUPFAM" id="SSF56112">
    <property type="entry name" value="Protein kinase-like (PK-like)"/>
    <property type="match status" value="1"/>
</dbReference>
<keyword evidence="3" id="KW-0808">Transferase</keyword>
<dbReference type="PROSITE" id="PS00108">
    <property type="entry name" value="PROTEIN_KINASE_ST"/>
    <property type="match status" value="1"/>
</dbReference>
<feature type="compositionally biased region" description="Low complexity" evidence="10">
    <location>
        <begin position="384"/>
        <end position="395"/>
    </location>
</feature>
<evidence type="ECO:0000256" key="2">
    <source>
        <dbReference type="ARBA" id="ARBA00022527"/>
    </source>
</evidence>
<organism evidence="13 14">
    <name type="scientific">Corynebacterium heidelbergense</name>
    <dbReference type="NCBI Taxonomy" id="2055947"/>
    <lineage>
        <taxon>Bacteria</taxon>
        <taxon>Bacillati</taxon>
        <taxon>Actinomycetota</taxon>
        <taxon>Actinomycetes</taxon>
        <taxon>Mycobacteriales</taxon>
        <taxon>Corynebacteriaceae</taxon>
        <taxon>Corynebacterium</taxon>
    </lineage>
</organism>
<evidence type="ECO:0000256" key="1">
    <source>
        <dbReference type="ARBA" id="ARBA00012513"/>
    </source>
</evidence>
<dbReference type="PANTHER" id="PTHR43289:SF6">
    <property type="entry name" value="SERINE_THREONINE-PROTEIN KINASE NEKL-3"/>
    <property type="match status" value="1"/>
</dbReference>
<dbReference type="GO" id="GO:0004674">
    <property type="term" value="F:protein serine/threonine kinase activity"/>
    <property type="evidence" value="ECO:0007669"/>
    <property type="project" value="UniProtKB-KW"/>
</dbReference>
<comment type="caution">
    <text evidence="13">The sequence shown here is derived from an EMBL/GenBank/DDBJ whole genome shotgun (WGS) entry which is preliminary data.</text>
</comment>
<name>A0A364V6J8_9CORY</name>
<dbReference type="EMBL" id="QHCV01000029">
    <property type="protein sequence ID" value="RAV32283.1"/>
    <property type="molecule type" value="Genomic_DNA"/>
</dbReference>
<evidence type="ECO:0000256" key="11">
    <source>
        <dbReference type="SAM" id="Phobius"/>
    </source>
</evidence>
<feature type="compositionally biased region" description="Gly residues" evidence="10">
    <location>
        <begin position="512"/>
        <end position="603"/>
    </location>
</feature>
<proteinExistence type="predicted"/>
<keyword evidence="11" id="KW-1133">Transmembrane helix</keyword>
<keyword evidence="14" id="KW-1185">Reference proteome</keyword>
<evidence type="ECO:0000313" key="14">
    <source>
        <dbReference type="Proteomes" id="UP000251577"/>
    </source>
</evidence>
<dbReference type="Gene3D" id="1.10.510.10">
    <property type="entry name" value="Transferase(Phosphotransferase) domain 1"/>
    <property type="match status" value="1"/>
</dbReference>
<evidence type="ECO:0000256" key="10">
    <source>
        <dbReference type="SAM" id="MobiDB-lite"/>
    </source>
</evidence>
<comment type="catalytic activity">
    <reaction evidence="7">
        <text>L-threonyl-[protein] + ATP = O-phospho-L-threonyl-[protein] + ADP + H(+)</text>
        <dbReference type="Rhea" id="RHEA:46608"/>
        <dbReference type="Rhea" id="RHEA-COMP:11060"/>
        <dbReference type="Rhea" id="RHEA-COMP:11605"/>
        <dbReference type="ChEBI" id="CHEBI:15378"/>
        <dbReference type="ChEBI" id="CHEBI:30013"/>
        <dbReference type="ChEBI" id="CHEBI:30616"/>
        <dbReference type="ChEBI" id="CHEBI:61977"/>
        <dbReference type="ChEBI" id="CHEBI:456216"/>
        <dbReference type="EC" id="2.7.11.1"/>
    </reaction>
</comment>
<evidence type="ECO:0000256" key="5">
    <source>
        <dbReference type="ARBA" id="ARBA00022777"/>
    </source>
</evidence>
<dbReference type="FunFam" id="3.30.200.20:FF:000035">
    <property type="entry name" value="Serine/threonine protein kinase Stk1"/>
    <property type="match status" value="1"/>
</dbReference>
<dbReference type="AlphaFoldDB" id="A0A364V6J8"/>
<dbReference type="RefSeq" id="WP_113630535.1">
    <property type="nucleotide sequence ID" value="NZ_QHCV01000029.1"/>
</dbReference>
<evidence type="ECO:0000256" key="3">
    <source>
        <dbReference type="ARBA" id="ARBA00022679"/>
    </source>
</evidence>
<keyword evidence="11" id="KW-0812">Transmembrane</keyword>
<keyword evidence="11" id="KW-0472">Membrane</keyword>
<dbReference type="InterPro" id="IPR008271">
    <property type="entry name" value="Ser/Thr_kinase_AS"/>
</dbReference>
<evidence type="ECO:0000256" key="4">
    <source>
        <dbReference type="ARBA" id="ARBA00022741"/>
    </source>
</evidence>
<dbReference type="PROSITE" id="PS50011">
    <property type="entry name" value="PROTEIN_KINASE_DOM"/>
    <property type="match status" value="1"/>
</dbReference>
<keyword evidence="5 13" id="KW-0418">Kinase</keyword>
<evidence type="ECO:0000313" key="13">
    <source>
        <dbReference type="EMBL" id="RAV32283.1"/>
    </source>
</evidence>
<dbReference type="GO" id="GO:0005524">
    <property type="term" value="F:ATP binding"/>
    <property type="evidence" value="ECO:0007669"/>
    <property type="project" value="UniProtKB-UniRule"/>
</dbReference>
<dbReference type="GO" id="GO:0045717">
    <property type="term" value="P:negative regulation of fatty acid biosynthetic process"/>
    <property type="evidence" value="ECO:0007669"/>
    <property type="project" value="UniProtKB-ARBA"/>
</dbReference>
<evidence type="ECO:0000259" key="12">
    <source>
        <dbReference type="PROSITE" id="PS50011"/>
    </source>
</evidence>
<gene>
    <name evidence="13" type="ORF">DLJ54_04015</name>
</gene>
<dbReference type="EC" id="2.7.11.1" evidence="1"/>
<dbReference type="InterPro" id="IPR000719">
    <property type="entry name" value="Prot_kinase_dom"/>
</dbReference>
<keyword evidence="4 9" id="KW-0547">Nucleotide-binding</keyword>
<dbReference type="PROSITE" id="PS00107">
    <property type="entry name" value="PROTEIN_KINASE_ATP"/>
    <property type="match status" value="1"/>
</dbReference>
<dbReference type="PANTHER" id="PTHR43289">
    <property type="entry name" value="MITOGEN-ACTIVATED PROTEIN KINASE KINASE KINASE 20-RELATED"/>
    <property type="match status" value="1"/>
</dbReference>
<dbReference type="FunFam" id="1.10.510.10:FF:000021">
    <property type="entry name" value="Serine/threonine protein kinase"/>
    <property type="match status" value="1"/>
</dbReference>
<dbReference type="InterPro" id="IPR017441">
    <property type="entry name" value="Protein_kinase_ATP_BS"/>
</dbReference>
<sequence length="612" mass="62007">MTEPKHPEPIVDPDQPDRTDIDRTQHLLGPRYELSWIIGRGGMSTVWLAYDHEADRDVAVKILKPEYTENPEFRARFRNESEAAEALRSENVVTTYDYGEVRENGAVFCFIVMEYVRGETLADVLRREQVLPEALALDVMAQTAKGLHAIHEAGMVHRDIKPANLLITPQGVVKVTDFGIAKAAEAVPLTRTGMVVGTAQYVSPEQAQGLRVGPASDVYSLGVVGYEILAGHRPFSGDSSVSVAIKHISEAPQPLPQSVSGPMRELIGICLRKDPSRRFADGEELAQATVFVSRGQRPPRPHLVPAIDIGDQPHTEELAQVATGQGTAVPPRQGPAVPVVPPQSGMPPNSSGRQPTPAPDPRAAQFAHRPPGRADQRPQPGRPPVAAAAQAAAPTRQRRSGSSSALWIVLVLVSLFAVALVAYLAFGGSTKPSPDGQTTTVTSEVPTTPQETGGNGAGSGSGSGSGGWRPQLPGGAGQGGAENDNGQDNPNTPNGATTAPDRPRLPEIPGLPGLGGNGNSNGNGGGANGGGGGNGAGNGGNGAGGAGNNSTQGQGGRPGTGAGGAGGGQGGAGAGQGSGAGNTANGAGGGAPGASAIAGGGGTTPAAQGGRA</sequence>
<evidence type="ECO:0000256" key="9">
    <source>
        <dbReference type="PROSITE-ProRule" id="PRU10141"/>
    </source>
</evidence>
<feature type="domain" description="Protein kinase" evidence="12">
    <location>
        <begin position="32"/>
        <end position="292"/>
    </location>
</feature>
<dbReference type="Gene3D" id="3.30.200.20">
    <property type="entry name" value="Phosphorylase Kinase, domain 1"/>
    <property type="match status" value="1"/>
</dbReference>
<feature type="region of interest" description="Disordered" evidence="10">
    <location>
        <begin position="1"/>
        <end position="21"/>
    </location>
</feature>
<dbReference type="CDD" id="cd14014">
    <property type="entry name" value="STKc_PknB_like"/>
    <property type="match status" value="1"/>
</dbReference>